<dbReference type="InterPro" id="IPR002758">
    <property type="entry name" value="Cation_antiport_E"/>
</dbReference>
<comment type="caution">
    <text evidence="7">The sequence shown here is derived from an EMBL/GenBank/DDBJ whole genome shotgun (WGS) entry which is preliminary data.</text>
</comment>
<dbReference type="Pfam" id="PF01899">
    <property type="entry name" value="MNHE"/>
    <property type="match status" value="1"/>
</dbReference>
<evidence type="ECO:0000256" key="3">
    <source>
        <dbReference type="ARBA" id="ARBA00022692"/>
    </source>
</evidence>
<dbReference type="AlphaFoldDB" id="A0A6B0TBR7"/>
<organism evidence="7 8">
    <name type="scientific">Halovenus carboxidivorans</name>
    <dbReference type="NCBI Taxonomy" id="2692199"/>
    <lineage>
        <taxon>Archaea</taxon>
        <taxon>Methanobacteriati</taxon>
        <taxon>Methanobacteriota</taxon>
        <taxon>Stenosarchaea group</taxon>
        <taxon>Halobacteria</taxon>
        <taxon>Halobacteriales</taxon>
        <taxon>Haloarculaceae</taxon>
        <taxon>Halovenus</taxon>
    </lineage>
</organism>
<proteinExistence type="predicted"/>
<evidence type="ECO:0000256" key="1">
    <source>
        <dbReference type="ARBA" id="ARBA00004651"/>
    </source>
</evidence>
<evidence type="ECO:0000256" key="4">
    <source>
        <dbReference type="ARBA" id="ARBA00022989"/>
    </source>
</evidence>
<name>A0A6B0TBR7_9EURY</name>
<reference evidence="7 8" key="1">
    <citation type="submission" date="2019-12" db="EMBL/GenBank/DDBJ databases">
        <title>Isolation and characterization of three novel carbon monoxide-oxidizing members of Halobacteria from salione crusts and soils.</title>
        <authorList>
            <person name="Myers M.R."/>
            <person name="King G.M."/>
        </authorList>
    </citation>
    <scope>NUCLEOTIDE SEQUENCE [LARGE SCALE GENOMIC DNA]</scope>
    <source>
        <strain evidence="7 8">WSH3</strain>
    </source>
</reference>
<evidence type="ECO:0000313" key="7">
    <source>
        <dbReference type="EMBL" id="MXR53083.1"/>
    </source>
</evidence>
<feature type="region of interest" description="Disordered" evidence="6">
    <location>
        <begin position="331"/>
        <end position="355"/>
    </location>
</feature>
<evidence type="ECO:0000256" key="2">
    <source>
        <dbReference type="ARBA" id="ARBA00022475"/>
    </source>
</evidence>
<comment type="subcellular location">
    <subcellularLocation>
        <location evidence="1">Cell membrane</location>
        <topology evidence="1">Multi-pass membrane protein</topology>
    </subcellularLocation>
</comment>
<keyword evidence="5" id="KW-0472">Membrane</keyword>
<dbReference type="Proteomes" id="UP000466535">
    <property type="component" value="Unassembled WGS sequence"/>
</dbReference>
<dbReference type="PANTHER" id="PTHR34584:SF1">
    <property type="entry name" value="NA(+)_H(+) ANTIPORTER SUBUNIT E1"/>
    <property type="match status" value="1"/>
</dbReference>
<evidence type="ECO:0000256" key="5">
    <source>
        <dbReference type="ARBA" id="ARBA00023136"/>
    </source>
</evidence>
<keyword evidence="3" id="KW-0812">Transmembrane</keyword>
<dbReference type="NCBIfam" id="NF009295">
    <property type="entry name" value="PRK12652.1"/>
    <property type="match status" value="1"/>
</dbReference>
<feature type="compositionally biased region" description="Acidic residues" evidence="6">
    <location>
        <begin position="345"/>
        <end position="355"/>
    </location>
</feature>
<dbReference type="OrthoDB" id="85180at2157"/>
<dbReference type="GO" id="GO:0008324">
    <property type="term" value="F:monoatomic cation transmembrane transporter activity"/>
    <property type="evidence" value="ECO:0007669"/>
    <property type="project" value="InterPro"/>
</dbReference>
<dbReference type="EMBL" id="WUUT01000008">
    <property type="protein sequence ID" value="MXR53083.1"/>
    <property type="molecule type" value="Genomic_DNA"/>
</dbReference>
<dbReference type="GO" id="GO:0005886">
    <property type="term" value="C:plasma membrane"/>
    <property type="evidence" value="ECO:0007669"/>
    <property type="project" value="UniProtKB-SubCell"/>
</dbReference>
<protein>
    <submittedName>
        <fullName evidence="7">Monovalent cation/H+ antiporter subunit E</fullName>
    </submittedName>
</protein>
<accession>A0A6B0TBR7</accession>
<sequence>MLVPVSETETLRQTVEYAVSRALEDGGGTVRFAFVHAPDATSEDVPAADRDRDLGAAEELLDRAEIWAAEDAGDDADLLTVETSHVGLDQYLFSPEDVARALADELRQAEFDGLVLDPEYDPGVGAPLLRPLESELRELGVSYETAPVTRQIRRGPLLTRSSPLRFAAVFLTSLAFYMILAANPTYWFEWATGLVTATVVAVSMSQISFNRDPDTTSVARLLRHIPYVPFLFWEILKSNVTVTAAILDPRRSIEPRLTRIRPAVYGSLPISVLANSITLTPGTLSVRVEGDSLIVHTLLPSVREDLFDGGLERAVRFVFYGRKAMAIASPLERGDAENLQPSPEDTADDETEGDQ</sequence>
<evidence type="ECO:0000313" key="8">
    <source>
        <dbReference type="Proteomes" id="UP000466535"/>
    </source>
</evidence>
<keyword evidence="8" id="KW-1185">Reference proteome</keyword>
<keyword evidence="4" id="KW-1133">Transmembrane helix</keyword>
<dbReference type="PANTHER" id="PTHR34584">
    <property type="entry name" value="NA(+)/H(+) ANTIPORTER SUBUNIT E1"/>
    <property type="match status" value="1"/>
</dbReference>
<keyword evidence="2" id="KW-1003">Cell membrane</keyword>
<gene>
    <name evidence="7" type="ORF">GRX03_15910</name>
</gene>
<evidence type="ECO:0000256" key="6">
    <source>
        <dbReference type="SAM" id="MobiDB-lite"/>
    </source>
</evidence>